<evidence type="ECO:0000259" key="2">
    <source>
        <dbReference type="Pfam" id="PF09331"/>
    </source>
</evidence>
<comment type="caution">
    <text evidence="3">The sequence shown here is derived from an EMBL/GenBank/DDBJ whole genome shotgun (WGS) entry which is preliminary data.</text>
</comment>
<feature type="region of interest" description="Disordered" evidence="1">
    <location>
        <begin position="137"/>
        <end position="172"/>
    </location>
</feature>
<proteinExistence type="predicted"/>
<evidence type="ECO:0000313" key="3">
    <source>
        <dbReference type="EMBL" id="CAA2969908.1"/>
    </source>
</evidence>
<protein>
    <recommendedName>
        <fullName evidence="2">DUF1985 domain-containing protein</fullName>
    </recommendedName>
</protein>
<feature type="compositionally biased region" description="Polar residues" evidence="1">
    <location>
        <begin position="160"/>
        <end position="172"/>
    </location>
</feature>
<accession>A0A8S0QVF2</accession>
<gene>
    <name evidence="3" type="ORF">OLEA9_A077837</name>
</gene>
<name>A0A8S0QVF2_OLEEU</name>
<dbReference type="OrthoDB" id="929250at2759"/>
<feature type="domain" description="DUF1985" evidence="2">
    <location>
        <begin position="8"/>
        <end position="89"/>
    </location>
</feature>
<organism evidence="3 4">
    <name type="scientific">Olea europaea subsp. europaea</name>
    <dbReference type="NCBI Taxonomy" id="158383"/>
    <lineage>
        <taxon>Eukaryota</taxon>
        <taxon>Viridiplantae</taxon>
        <taxon>Streptophyta</taxon>
        <taxon>Embryophyta</taxon>
        <taxon>Tracheophyta</taxon>
        <taxon>Spermatophyta</taxon>
        <taxon>Magnoliopsida</taxon>
        <taxon>eudicotyledons</taxon>
        <taxon>Gunneridae</taxon>
        <taxon>Pentapetalae</taxon>
        <taxon>asterids</taxon>
        <taxon>lamiids</taxon>
        <taxon>Lamiales</taxon>
        <taxon>Oleaceae</taxon>
        <taxon>Oleeae</taxon>
        <taxon>Olea</taxon>
    </lineage>
</organism>
<feature type="compositionally biased region" description="Basic and acidic residues" evidence="1">
    <location>
        <begin position="137"/>
        <end position="147"/>
    </location>
</feature>
<sequence length="271" mass="30891">MEKIPSRLKNLYFPTLKNVTHEDINDAFLRATDILDENVFMLDALYFITFYLHPKGYKKALDHFLFVLVEDFNVMNVFPWGKSMFDMQVADDHPSATKLEGPECFSNPDLEICALDPPLAEMAMTYVTEVWYKKHVPPDRSRGEKRNGGSIDRSVYRAGASTNPSDMGMNQSTPMLLITGERLGHSDVHIDDDDFVDPSPNWKGTSIQEDSLSEERKSDDTIDLEDLPSKDSQVSSLKSDQQKKLKLLVRMKKFNDKDDAIRPLFPLFSTG</sequence>
<dbReference type="InterPro" id="IPR015410">
    <property type="entry name" value="DUF1985"/>
</dbReference>
<evidence type="ECO:0000256" key="1">
    <source>
        <dbReference type="SAM" id="MobiDB-lite"/>
    </source>
</evidence>
<dbReference type="Proteomes" id="UP000594638">
    <property type="component" value="Unassembled WGS sequence"/>
</dbReference>
<dbReference type="Pfam" id="PF09331">
    <property type="entry name" value="DUF1985"/>
    <property type="match status" value="1"/>
</dbReference>
<evidence type="ECO:0000313" key="4">
    <source>
        <dbReference type="Proteomes" id="UP000594638"/>
    </source>
</evidence>
<feature type="compositionally biased region" description="Low complexity" evidence="1">
    <location>
        <begin position="230"/>
        <end position="239"/>
    </location>
</feature>
<reference evidence="3 4" key="1">
    <citation type="submission" date="2019-12" db="EMBL/GenBank/DDBJ databases">
        <authorList>
            <person name="Alioto T."/>
            <person name="Alioto T."/>
            <person name="Gomez Garrido J."/>
        </authorList>
    </citation>
    <scope>NUCLEOTIDE SEQUENCE [LARGE SCALE GENOMIC DNA]</scope>
</reference>
<dbReference type="AlphaFoldDB" id="A0A8S0QVF2"/>
<keyword evidence="4" id="KW-1185">Reference proteome</keyword>
<feature type="region of interest" description="Disordered" evidence="1">
    <location>
        <begin position="189"/>
        <end position="242"/>
    </location>
</feature>
<dbReference type="EMBL" id="CACTIH010001955">
    <property type="protein sequence ID" value="CAA2969908.1"/>
    <property type="molecule type" value="Genomic_DNA"/>
</dbReference>
<dbReference type="Gramene" id="OE9A077837T1">
    <property type="protein sequence ID" value="OE9A077837C1"/>
    <property type="gene ID" value="OE9A077837"/>
</dbReference>